<accession>A0AAN8XSI8</accession>
<sequence length="130" mass="15257">TPLLSPKYRLCLVYDEEMAKHRSIFEKEHPERPERTQKIWECLSEFGILERSFILMSRRATRQEVERVHCTKHTDFMFGLEKLRDDEILNHQDTYKSVYLCPSSNDSALLSAGSLLQVFGLYVMNIACIL</sequence>
<dbReference type="GO" id="GO:0040029">
    <property type="term" value="P:epigenetic regulation of gene expression"/>
    <property type="evidence" value="ECO:0007669"/>
    <property type="project" value="TreeGrafter"/>
</dbReference>
<evidence type="ECO:0000256" key="1">
    <source>
        <dbReference type="ARBA" id="ARBA00048287"/>
    </source>
</evidence>
<name>A0AAN8XSI8_HALRR</name>
<dbReference type="Proteomes" id="UP001381693">
    <property type="component" value="Unassembled WGS sequence"/>
</dbReference>
<keyword evidence="4" id="KW-1185">Reference proteome</keyword>
<organism evidence="3 4">
    <name type="scientific">Halocaridina rubra</name>
    <name type="common">Hawaiian red shrimp</name>
    <dbReference type="NCBI Taxonomy" id="373956"/>
    <lineage>
        <taxon>Eukaryota</taxon>
        <taxon>Metazoa</taxon>
        <taxon>Ecdysozoa</taxon>
        <taxon>Arthropoda</taxon>
        <taxon>Crustacea</taxon>
        <taxon>Multicrustacea</taxon>
        <taxon>Malacostraca</taxon>
        <taxon>Eumalacostraca</taxon>
        <taxon>Eucarida</taxon>
        <taxon>Decapoda</taxon>
        <taxon>Pleocyemata</taxon>
        <taxon>Caridea</taxon>
        <taxon>Atyoidea</taxon>
        <taxon>Atyidae</taxon>
        <taxon>Halocaridina</taxon>
    </lineage>
</organism>
<dbReference type="GO" id="GO:0000118">
    <property type="term" value="C:histone deacetylase complex"/>
    <property type="evidence" value="ECO:0007669"/>
    <property type="project" value="TreeGrafter"/>
</dbReference>
<dbReference type="InterPro" id="IPR023696">
    <property type="entry name" value="Ureohydrolase_dom_sf"/>
</dbReference>
<dbReference type="EMBL" id="JAXCGZ010003149">
    <property type="protein sequence ID" value="KAK7083404.1"/>
    <property type="molecule type" value="Genomic_DNA"/>
</dbReference>
<dbReference type="InterPro" id="IPR023801">
    <property type="entry name" value="His_deacetylse_dom"/>
</dbReference>
<dbReference type="PANTHER" id="PTHR10625">
    <property type="entry name" value="HISTONE DEACETYLASE HDAC1-RELATED"/>
    <property type="match status" value="1"/>
</dbReference>
<feature type="domain" description="Histone deacetylase" evidence="2">
    <location>
        <begin position="29"/>
        <end position="118"/>
    </location>
</feature>
<evidence type="ECO:0000313" key="4">
    <source>
        <dbReference type="Proteomes" id="UP001381693"/>
    </source>
</evidence>
<dbReference type="PANTHER" id="PTHR10625:SF38">
    <property type="entry name" value="HISTONE DEACETYLASE 6, ISOFORM G"/>
    <property type="match status" value="1"/>
</dbReference>
<protein>
    <recommendedName>
        <fullName evidence="2">Histone deacetylase domain-containing protein</fullName>
    </recommendedName>
</protein>
<dbReference type="GO" id="GO:0141221">
    <property type="term" value="F:histone deacetylase activity, hydrolytic mechanism"/>
    <property type="evidence" value="ECO:0007669"/>
    <property type="project" value="UniProtKB-EC"/>
</dbReference>
<comment type="catalytic activity">
    <reaction evidence="1">
        <text>N(6)-acetyl-L-lysyl-[histone] + H2O = L-lysyl-[histone] + acetate</text>
        <dbReference type="Rhea" id="RHEA:58196"/>
        <dbReference type="Rhea" id="RHEA-COMP:9845"/>
        <dbReference type="Rhea" id="RHEA-COMP:11338"/>
        <dbReference type="ChEBI" id="CHEBI:15377"/>
        <dbReference type="ChEBI" id="CHEBI:29969"/>
        <dbReference type="ChEBI" id="CHEBI:30089"/>
        <dbReference type="ChEBI" id="CHEBI:61930"/>
        <dbReference type="EC" id="3.5.1.98"/>
    </reaction>
</comment>
<evidence type="ECO:0000313" key="3">
    <source>
        <dbReference type="EMBL" id="KAK7083404.1"/>
    </source>
</evidence>
<comment type="caution">
    <text evidence="3">The sequence shown here is derived from an EMBL/GenBank/DDBJ whole genome shotgun (WGS) entry which is preliminary data.</text>
</comment>
<dbReference type="Gene3D" id="3.40.800.20">
    <property type="entry name" value="Histone deacetylase domain"/>
    <property type="match status" value="1"/>
</dbReference>
<dbReference type="Pfam" id="PF00850">
    <property type="entry name" value="Hist_deacetyl"/>
    <property type="match status" value="1"/>
</dbReference>
<dbReference type="SUPFAM" id="SSF52768">
    <property type="entry name" value="Arginase/deacetylase"/>
    <property type="match status" value="1"/>
</dbReference>
<feature type="non-terminal residue" evidence="3">
    <location>
        <position position="1"/>
    </location>
</feature>
<evidence type="ECO:0000259" key="2">
    <source>
        <dbReference type="Pfam" id="PF00850"/>
    </source>
</evidence>
<gene>
    <name evidence="3" type="ORF">SK128_017961</name>
</gene>
<dbReference type="InterPro" id="IPR037138">
    <property type="entry name" value="His_deacetylse_dom_sf"/>
</dbReference>
<reference evidence="3 4" key="1">
    <citation type="submission" date="2023-11" db="EMBL/GenBank/DDBJ databases">
        <title>Halocaridina rubra genome assembly.</title>
        <authorList>
            <person name="Smith C."/>
        </authorList>
    </citation>
    <scope>NUCLEOTIDE SEQUENCE [LARGE SCALE GENOMIC DNA]</scope>
    <source>
        <strain evidence="3">EP-1</strain>
        <tissue evidence="3">Whole</tissue>
    </source>
</reference>
<dbReference type="AlphaFoldDB" id="A0AAN8XSI8"/>
<proteinExistence type="predicted"/>